<dbReference type="Proteomes" id="UP000075531">
    <property type="component" value="Unassembled WGS sequence"/>
</dbReference>
<proteinExistence type="predicted"/>
<evidence type="ECO:0000313" key="2">
    <source>
        <dbReference type="Proteomes" id="UP000075531"/>
    </source>
</evidence>
<sequence length="74" mass="8727">MIARNGAKNRKIFNVGDKVSFNFHPSWFKKKINYKGKVIFANENFFTIDIGIWRESFNWVDLECLEIKDVKVNG</sequence>
<dbReference type="STRING" id="1121338.CLTEP_02520"/>
<comment type="caution">
    <text evidence="1">The sequence shown here is derived from an EMBL/GenBank/DDBJ whole genome shotgun (WGS) entry which is preliminary data.</text>
</comment>
<dbReference type="PATRIC" id="fig|1121338.3.peg.256"/>
<accession>A0A151B7J0</accession>
<keyword evidence="2" id="KW-1185">Reference proteome</keyword>
<dbReference type="RefSeq" id="WP_066821328.1">
    <property type="nucleotide sequence ID" value="NZ_LTBA01000001.1"/>
</dbReference>
<dbReference type="AlphaFoldDB" id="A0A151B7J0"/>
<gene>
    <name evidence="1" type="ORF">CLTEP_02520</name>
</gene>
<reference evidence="1 2" key="1">
    <citation type="submission" date="2016-02" db="EMBL/GenBank/DDBJ databases">
        <title>Genome sequence of Clostridium tepidiprofundi DSM 19306.</title>
        <authorList>
            <person name="Poehlein A."/>
            <person name="Daniel R."/>
        </authorList>
    </citation>
    <scope>NUCLEOTIDE SEQUENCE [LARGE SCALE GENOMIC DNA]</scope>
    <source>
        <strain evidence="1 2">DSM 19306</strain>
    </source>
</reference>
<dbReference type="EMBL" id="LTBA01000001">
    <property type="protein sequence ID" value="KYH35859.1"/>
    <property type="molecule type" value="Genomic_DNA"/>
</dbReference>
<evidence type="ECO:0000313" key="1">
    <source>
        <dbReference type="EMBL" id="KYH35859.1"/>
    </source>
</evidence>
<protein>
    <submittedName>
        <fullName evidence="1">Uncharacterized protein</fullName>
    </submittedName>
</protein>
<organism evidence="1 2">
    <name type="scientific">Clostridium tepidiprofundi DSM 19306</name>
    <dbReference type="NCBI Taxonomy" id="1121338"/>
    <lineage>
        <taxon>Bacteria</taxon>
        <taxon>Bacillati</taxon>
        <taxon>Bacillota</taxon>
        <taxon>Clostridia</taxon>
        <taxon>Eubacteriales</taxon>
        <taxon>Clostridiaceae</taxon>
        <taxon>Clostridium</taxon>
    </lineage>
</organism>
<name>A0A151B7J0_9CLOT</name>